<sequence>MVEWLEVEGKEQRQQESKGEGEPIKEAKEGTNSSTAQGSYKSVNDGSGCKGYDGSKESSHVRQGLVEPRRSSRPKITNSRMKDFYWQKDYDGIDFADEGPDKVVATTTTSSGDAQGRIVIIVVGVSCIGEEGRNRCLILDETSGGD</sequence>
<organism evidence="2 3">
    <name type="scientific">Vigna unguiculata</name>
    <name type="common">Cowpea</name>
    <dbReference type="NCBI Taxonomy" id="3917"/>
    <lineage>
        <taxon>Eukaryota</taxon>
        <taxon>Viridiplantae</taxon>
        <taxon>Streptophyta</taxon>
        <taxon>Embryophyta</taxon>
        <taxon>Tracheophyta</taxon>
        <taxon>Spermatophyta</taxon>
        <taxon>Magnoliopsida</taxon>
        <taxon>eudicotyledons</taxon>
        <taxon>Gunneridae</taxon>
        <taxon>Pentapetalae</taxon>
        <taxon>rosids</taxon>
        <taxon>fabids</taxon>
        <taxon>Fabales</taxon>
        <taxon>Fabaceae</taxon>
        <taxon>Papilionoideae</taxon>
        <taxon>50 kb inversion clade</taxon>
        <taxon>NPAAA clade</taxon>
        <taxon>indigoferoid/millettioid clade</taxon>
        <taxon>Phaseoleae</taxon>
        <taxon>Vigna</taxon>
    </lineage>
</organism>
<protein>
    <submittedName>
        <fullName evidence="2">Uncharacterized protein</fullName>
    </submittedName>
</protein>
<dbReference type="AlphaFoldDB" id="A0A4D6NDI2"/>
<dbReference type="Proteomes" id="UP000501690">
    <property type="component" value="Linkage Group LG10"/>
</dbReference>
<keyword evidence="3" id="KW-1185">Reference proteome</keyword>
<accession>A0A4D6NDI2</accession>
<reference evidence="2 3" key="1">
    <citation type="submission" date="2019-04" db="EMBL/GenBank/DDBJ databases">
        <title>An improved genome assembly and genetic linkage map for asparagus bean, Vigna unguiculata ssp. sesquipedialis.</title>
        <authorList>
            <person name="Xia Q."/>
            <person name="Zhang R."/>
            <person name="Dong Y."/>
        </authorList>
    </citation>
    <scope>NUCLEOTIDE SEQUENCE [LARGE SCALE GENOMIC DNA]</scope>
    <source>
        <tissue evidence="2">Leaf</tissue>
    </source>
</reference>
<proteinExistence type="predicted"/>
<feature type="region of interest" description="Disordered" evidence="1">
    <location>
        <begin position="1"/>
        <end position="78"/>
    </location>
</feature>
<evidence type="ECO:0000256" key="1">
    <source>
        <dbReference type="SAM" id="MobiDB-lite"/>
    </source>
</evidence>
<evidence type="ECO:0000313" key="3">
    <source>
        <dbReference type="Proteomes" id="UP000501690"/>
    </source>
</evidence>
<feature type="compositionally biased region" description="Polar residues" evidence="1">
    <location>
        <begin position="30"/>
        <end position="45"/>
    </location>
</feature>
<gene>
    <name evidence="2" type="ORF">DEO72_LG10g1421</name>
</gene>
<dbReference type="EMBL" id="CP039354">
    <property type="protein sequence ID" value="QCE10195.1"/>
    <property type="molecule type" value="Genomic_DNA"/>
</dbReference>
<feature type="compositionally biased region" description="Basic and acidic residues" evidence="1">
    <location>
        <begin position="7"/>
        <end position="29"/>
    </location>
</feature>
<name>A0A4D6NDI2_VIGUN</name>
<evidence type="ECO:0000313" key="2">
    <source>
        <dbReference type="EMBL" id="QCE10195.1"/>
    </source>
</evidence>